<protein>
    <recommendedName>
        <fullName evidence="3 8">Histidinol-phosphatase</fullName>
        <shortName evidence="8">HolPase</shortName>
        <ecNumber evidence="3 8">3.1.3.15</ecNumber>
    </recommendedName>
</protein>
<evidence type="ECO:0000256" key="3">
    <source>
        <dbReference type="ARBA" id="ARBA00013085"/>
    </source>
</evidence>
<dbReference type="Proteomes" id="UP000580891">
    <property type="component" value="Unassembled WGS sequence"/>
</dbReference>
<keyword evidence="5 8" id="KW-0378">Hydrolase</keyword>
<evidence type="ECO:0000256" key="1">
    <source>
        <dbReference type="ARBA" id="ARBA00004970"/>
    </source>
</evidence>
<organism evidence="10 11">
    <name type="scientific">[Anoxybacillus] calidus</name>
    <dbReference type="NCBI Taxonomy" id="575178"/>
    <lineage>
        <taxon>Bacteria</taxon>
        <taxon>Bacillati</taxon>
        <taxon>Bacillota</taxon>
        <taxon>Bacilli</taxon>
        <taxon>Bacillales</taxon>
        <taxon>Anoxybacillaceae</taxon>
        <taxon>Paranoxybacillus</taxon>
    </lineage>
</organism>
<dbReference type="GO" id="GO:0000105">
    <property type="term" value="P:L-histidine biosynthetic process"/>
    <property type="evidence" value="ECO:0007669"/>
    <property type="project" value="UniProtKB-UniRule"/>
</dbReference>
<dbReference type="AlphaFoldDB" id="A0A7W0BX81"/>
<proteinExistence type="inferred from homology"/>
<evidence type="ECO:0000313" key="11">
    <source>
        <dbReference type="Proteomes" id="UP000580891"/>
    </source>
</evidence>
<dbReference type="NCBIfam" id="TIGR01856">
    <property type="entry name" value="hisJ_fam"/>
    <property type="match status" value="1"/>
</dbReference>
<dbReference type="NCBIfam" id="NF005996">
    <property type="entry name" value="PRK08123.1"/>
    <property type="match status" value="1"/>
</dbReference>
<evidence type="ECO:0000313" key="10">
    <source>
        <dbReference type="EMBL" id="MBA2871764.1"/>
    </source>
</evidence>
<feature type="domain" description="PHP" evidence="9">
    <location>
        <begin position="3"/>
        <end position="212"/>
    </location>
</feature>
<dbReference type="CDD" id="cd12110">
    <property type="entry name" value="PHP_HisPPase_Hisj_like"/>
    <property type="match status" value="1"/>
</dbReference>
<dbReference type="SUPFAM" id="SSF89550">
    <property type="entry name" value="PHP domain-like"/>
    <property type="match status" value="1"/>
</dbReference>
<evidence type="ECO:0000259" key="9">
    <source>
        <dbReference type="Pfam" id="PF02811"/>
    </source>
</evidence>
<dbReference type="Pfam" id="PF02811">
    <property type="entry name" value="PHP"/>
    <property type="match status" value="1"/>
</dbReference>
<dbReference type="GO" id="GO:0004401">
    <property type="term" value="F:histidinol-phosphatase activity"/>
    <property type="evidence" value="ECO:0007669"/>
    <property type="project" value="UniProtKB-UniRule"/>
</dbReference>
<dbReference type="PANTHER" id="PTHR21039">
    <property type="entry name" value="HISTIDINOL PHOSPHATASE-RELATED"/>
    <property type="match status" value="1"/>
</dbReference>
<evidence type="ECO:0000256" key="8">
    <source>
        <dbReference type="RuleBase" id="RU366003"/>
    </source>
</evidence>
<dbReference type="GO" id="GO:0005737">
    <property type="term" value="C:cytoplasm"/>
    <property type="evidence" value="ECO:0007669"/>
    <property type="project" value="TreeGrafter"/>
</dbReference>
<name>A0A7W0BX81_9BACL</name>
<evidence type="ECO:0000256" key="7">
    <source>
        <dbReference type="ARBA" id="ARBA00049158"/>
    </source>
</evidence>
<sequence length="267" mass="30722">MKDGHIHTPFCPHGSKDSFEQYIEAAIKLGYTEISFTEHAPLPLTFTDPTPDQDSAMKMNDLDQYLFTVNELKKQYANDITINVGLEIDFIVGYEDETALLLEEIGPHLDDSILSVHFLNYNNEYFCLDYSPEMFAKIVHTFGSVTSVYETYYNTLLRAVTTNLGRYKPKRVGHITLVHKFQKKFPCLKPMNDYIIHILDEIKKHNLEIDYNGAGVNKPLCQEPYPPNWVIKEAMQRNIRIIYGSDAHCAKDLHQGMHTIMKEALSI</sequence>
<evidence type="ECO:0000256" key="4">
    <source>
        <dbReference type="ARBA" id="ARBA00022605"/>
    </source>
</evidence>
<evidence type="ECO:0000256" key="2">
    <source>
        <dbReference type="ARBA" id="ARBA00009152"/>
    </source>
</evidence>
<dbReference type="EMBL" id="JACDUU010000004">
    <property type="protein sequence ID" value="MBA2871764.1"/>
    <property type="molecule type" value="Genomic_DNA"/>
</dbReference>
<gene>
    <name evidence="10" type="ORF">HNQ85_002039</name>
</gene>
<reference evidence="10 11" key="1">
    <citation type="submission" date="2020-07" db="EMBL/GenBank/DDBJ databases">
        <title>Genomic Encyclopedia of Type Strains, Phase IV (KMG-IV): sequencing the most valuable type-strain genomes for metagenomic binning, comparative biology and taxonomic classification.</title>
        <authorList>
            <person name="Goeker M."/>
        </authorList>
    </citation>
    <scope>NUCLEOTIDE SEQUENCE [LARGE SCALE GENOMIC DNA]</scope>
    <source>
        <strain evidence="10 11">DSM 25220</strain>
    </source>
</reference>
<dbReference type="InterPro" id="IPR016195">
    <property type="entry name" value="Pol/histidinol_Pase-like"/>
</dbReference>
<keyword evidence="11" id="KW-1185">Reference proteome</keyword>
<comment type="catalytic activity">
    <reaction evidence="7 8">
        <text>L-histidinol phosphate + H2O = L-histidinol + phosphate</text>
        <dbReference type="Rhea" id="RHEA:14465"/>
        <dbReference type="ChEBI" id="CHEBI:15377"/>
        <dbReference type="ChEBI" id="CHEBI:43474"/>
        <dbReference type="ChEBI" id="CHEBI:57699"/>
        <dbReference type="ChEBI" id="CHEBI:57980"/>
        <dbReference type="EC" id="3.1.3.15"/>
    </reaction>
</comment>
<accession>A0A7W0BX81</accession>
<dbReference type="UniPathway" id="UPA00031">
    <property type="reaction ID" value="UER00013"/>
</dbReference>
<dbReference type="InterPro" id="IPR010140">
    <property type="entry name" value="Histidinol_P_phosphatase_HisJ"/>
</dbReference>
<dbReference type="Gene3D" id="3.20.20.140">
    <property type="entry name" value="Metal-dependent hydrolases"/>
    <property type="match status" value="1"/>
</dbReference>
<keyword evidence="6 8" id="KW-0368">Histidine biosynthesis</keyword>
<dbReference type="RefSeq" id="WP_181537579.1">
    <property type="nucleotide sequence ID" value="NZ_JACDUU010000004.1"/>
</dbReference>
<evidence type="ECO:0000256" key="6">
    <source>
        <dbReference type="ARBA" id="ARBA00023102"/>
    </source>
</evidence>
<evidence type="ECO:0000256" key="5">
    <source>
        <dbReference type="ARBA" id="ARBA00022801"/>
    </source>
</evidence>
<comment type="caution">
    <text evidence="10">The sequence shown here is derived from an EMBL/GenBank/DDBJ whole genome shotgun (WGS) entry which is preliminary data.</text>
</comment>
<comment type="similarity">
    <text evidence="2 8">Belongs to the PHP hydrolase family. HisK subfamily.</text>
</comment>
<dbReference type="InterPro" id="IPR004013">
    <property type="entry name" value="PHP_dom"/>
</dbReference>
<keyword evidence="4 8" id="KW-0028">Amino-acid biosynthesis</keyword>
<comment type="pathway">
    <text evidence="1 8">Amino-acid biosynthesis; L-histidine biosynthesis; L-histidine from 5-phospho-alpha-D-ribose 1-diphosphate: step 8/9.</text>
</comment>
<dbReference type="PANTHER" id="PTHR21039:SF0">
    <property type="entry name" value="HISTIDINOL-PHOSPHATASE"/>
    <property type="match status" value="1"/>
</dbReference>
<dbReference type="EC" id="3.1.3.15" evidence="3 8"/>